<sequence>DLIVNVADELEKLGIRDKSESDTLKNFVVYSEYGTIWVVDSGLRAVSKYTVAISESTLKGVKILTSPYSFAKPVAIKNHIKYSPCYYVADHDAGEIVQLNPQGKAEYTFTDIPNVIDLAVHYDTGTLWAVTVSSKEPRLVIYNTFTNSLIKSVKGLNQPTAITINQKRDDVWIADIGDTDRIILLNAEEFLADVSDTLTAANAKFFDNGYLNNPGSIAIRNETEGTLYIADTDDGQIEMLSYDIDLGEYDRFDAPSKPND</sequence>
<dbReference type="InterPro" id="IPR011042">
    <property type="entry name" value="6-blade_b-propeller_TolB-like"/>
</dbReference>
<dbReference type="SUPFAM" id="SSF63829">
    <property type="entry name" value="Calcium-dependent phosphotriesterase"/>
    <property type="match status" value="1"/>
</dbReference>
<feature type="non-terminal residue" evidence="1">
    <location>
        <position position="260"/>
    </location>
</feature>
<dbReference type="EMBL" id="BARS01033371">
    <property type="protein sequence ID" value="GAG25205.1"/>
    <property type="molecule type" value="Genomic_DNA"/>
</dbReference>
<dbReference type="AlphaFoldDB" id="X0W3R7"/>
<reference evidence="1" key="1">
    <citation type="journal article" date="2014" name="Front. Microbiol.">
        <title>High frequency of phylogenetically diverse reductive dehalogenase-homologous genes in deep subseafloor sedimentary metagenomes.</title>
        <authorList>
            <person name="Kawai M."/>
            <person name="Futagami T."/>
            <person name="Toyoda A."/>
            <person name="Takaki Y."/>
            <person name="Nishi S."/>
            <person name="Hori S."/>
            <person name="Arai W."/>
            <person name="Tsubouchi T."/>
            <person name="Morono Y."/>
            <person name="Uchiyama I."/>
            <person name="Ito T."/>
            <person name="Fujiyama A."/>
            <person name="Inagaki F."/>
            <person name="Takami H."/>
        </authorList>
    </citation>
    <scope>NUCLEOTIDE SEQUENCE</scope>
    <source>
        <strain evidence="1">Expedition CK06-06</strain>
    </source>
</reference>
<accession>X0W3R7</accession>
<proteinExistence type="predicted"/>
<protein>
    <recommendedName>
        <fullName evidence="2">SMP-30/Gluconolactonase/LRE-like region domain-containing protein</fullName>
    </recommendedName>
</protein>
<name>X0W3R7_9ZZZZ</name>
<evidence type="ECO:0008006" key="2">
    <source>
        <dbReference type="Google" id="ProtNLM"/>
    </source>
</evidence>
<dbReference type="Gene3D" id="2.120.10.30">
    <property type="entry name" value="TolB, C-terminal domain"/>
    <property type="match status" value="1"/>
</dbReference>
<organism evidence="1">
    <name type="scientific">marine sediment metagenome</name>
    <dbReference type="NCBI Taxonomy" id="412755"/>
    <lineage>
        <taxon>unclassified sequences</taxon>
        <taxon>metagenomes</taxon>
        <taxon>ecological metagenomes</taxon>
    </lineage>
</organism>
<comment type="caution">
    <text evidence="1">The sequence shown here is derived from an EMBL/GenBank/DDBJ whole genome shotgun (WGS) entry which is preliminary data.</text>
</comment>
<gene>
    <name evidence="1" type="ORF">S01H1_51693</name>
</gene>
<feature type="non-terminal residue" evidence="1">
    <location>
        <position position="1"/>
    </location>
</feature>
<evidence type="ECO:0000313" key="1">
    <source>
        <dbReference type="EMBL" id="GAG25205.1"/>
    </source>
</evidence>